<gene>
    <name evidence="3" type="ORF">METD_I5168</name>
</gene>
<dbReference type="KEGG" id="mdi:METDI5168"/>
<dbReference type="PANTHER" id="PTHR33755">
    <property type="entry name" value="TOXIN PARE1-RELATED"/>
    <property type="match status" value="1"/>
</dbReference>
<evidence type="ECO:0000313" key="3">
    <source>
        <dbReference type="EMBL" id="CAX26781.1"/>
    </source>
</evidence>
<name>C7CKL1_METED</name>
<dbReference type="Proteomes" id="UP000008070">
    <property type="component" value="Chromosome"/>
</dbReference>
<dbReference type="InterPro" id="IPR007712">
    <property type="entry name" value="RelE/ParE_toxin"/>
</dbReference>
<sequence length="98" mass="11296">MGEVWSVRVRYTLTAARQIEAALDFLASESPQAAFRLQERILSVVALLQAHPQAGRLTSKRGIRRFPLSSFPYLIDYRATDRDIVVRRFRHTARRPLS</sequence>
<reference evidence="4" key="1">
    <citation type="journal article" date="2009" name="PLoS ONE">
        <title>Methylobacterium genome sequences: a reference blueprint to investigate microbial metabolism of C1 compounds from natural and industrial sources.</title>
        <authorList>
            <person name="Vuilleumier S."/>
            <person name="Chistoserdova L."/>
            <person name="Lee M.-C."/>
            <person name="Bringel F."/>
            <person name="Lajus A."/>
            <person name="Zhou Y."/>
            <person name="Gourion B."/>
            <person name="Barbe V."/>
            <person name="Chang J."/>
            <person name="Cruveiller S."/>
            <person name="Dossat C."/>
            <person name="Gillett W."/>
            <person name="Gruffaz C."/>
            <person name="Haugen E."/>
            <person name="Hourcade E."/>
            <person name="Levy R."/>
            <person name="Mangenot S."/>
            <person name="Muller E."/>
            <person name="Nadalig T."/>
            <person name="Pagni M."/>
            <person name="Penny C."/>
            <person name="Peyraud R."/>
            <person name="Robinson D.G."/>
            <person name="Roche D."/>
            <person name="Rouy Z."/>
            <person name="Saenampechek C."/>
            <person name="Salvignol G."/>
            <person name="Vallenet D."/>
            <person name="Wu Z."/>
            <person name="Marx C.J."/>
            <person name="Vorholt J.A."/>
            <person name="Olson M.V."/>
            <person name="Kaul R."/>
            <person name="Weissenbach J."/>
            <person name="Medigue C."/>
            <person name="Lidstrom M.E."/>
        </authorList>
    </citation>
    <scope>NUCLEOTIDE SEQUENCE [LARGE SCALE GENOMIC DNA]</scope>
    <source>
        <strain evidence="4">DSM 6343 / CIP 106787 / DM4</strain>
    </source>
</reference>
<dbReference type="RefSeq" id="WP_003599075.1">
    <property type="nucleotide sequence ID" value="NC_012988.1"/>
</dbReference>
<evidence type="ECO:0000313" key="4">
    <source>
        <dbReference type="Proteomes" id="UP000008070"/>
    </source>
</evidence>
<dbReference type="HOGENOM" id="CLU_147162_11_2_5"/>
<protein>
    <submittedName>
        <fullName evidence="3">Plasmid stabilisation system protein</fullName>
    </submittedName>
</protein>
<dbReference type="GeneID" id="72992898"/>
<evidence type="ECO:0000256" key="2">
    <source>
        <dbReference type="ARBA" id="ARBA00022649"/>
    </source>
</evidence>
<dbReference type="InterPro" id="IPR035093">
    <property type="entry name" value="RelE/ParE_toxin_dom_sf"/>
</dbReference>
<evidence type="ECO:0000256" key="1">
    <source>
        <dbReference type="ARBA" id="ARBA00006226"/>
    </source>
</evidence>
<dbReference type="Pfam" id="PF05016">
    <property type="entry name" value="ParE_toxin"/>
    <property type="match status" value="1"/>
</dbReference>
<dbReference type="InterPro" id="IPR051803">
    <property type="entry name" value="TA_system_RelE-like_toxin"/>
</dbReference>
<proteinExistence type="inferred from homology"/>
<keyword evidence="2" id="KW-1277">Toxin-antitoxin system</keyword>
<comment type="similarity">
    <text evidence="1">Belongs to the RelE toxin family.</text>
</comment>
<dbReference type="AlphaFoldDB" id="C7CKL1"/>
<dbReference type="EMBL" id="FP103042">
    <property type="protein sequence ID" value="CAX26781.1"/>
    <property type="molecule type" value="Genomic_DNA"/>
</dbReference>
<organism evidence="3 4">
    <name type="scientific">Methylorubrum extorquens (strain DSM 6343 / CIP 106787 / DM4)</name>
    <name type="common">Methylobacterium extorquens</name>
    <dbReference type="NCBI Taxonomy" id="661410"/>
    <lineage>
        <taxon>Bacteria</taxon>
        <taxon>Pseudomonadati</taxon>
        <taxon>Pseudomonadota</taxon>
        <taxon>Alphaproteobacteria</taxon>
        <taxon>Hyphomicrobiales</taxon>
        <taxon>Methylobacteriaceae</taxon>
        <taxon>Methylorubrum</taxon>
    </lineage>
</organism>
<dbReference type="Gene3D" id="3.30.2310.20">
    <property type="entry name" value="RelE-like"/>
    <property type="match status" value="1"/>
</dbReference>
<accession>C7CKL1</accession>